<gene>
    <name evidence="10" type="ORF">AMEX_G17995</name>
</gene>
<feature type="compositionally biased region" description="Basic and acidic residues" evidence="8">
    <location>
        <begin position="578"/>
        <end position="610"/>
    </location>
</feature>
<comment type="subcellular location">
    <subcellularLocation>
        <location evidence="1">Endoplasmic reticulum membrane</location>
        <topology evidence="1">Single-pass membrane protein</topology>
    </subcellularLocation>
</comment>
<feature type="compositionally biased region" description="Polar residues" evidence="8">
    <location>
        <begin position="241"/>
        <end position="258"/>
    </location>
</feature>
<evidence type="ECO:0000256" key="5">
    <source>
        <dbReference type="ARBA" id="ARBA00023054"/>
    </source>
</evidence>
<feature type="compositionally biased region" description="Polar residues" evidence="8">
    <location>
        <begin position="1583"/>
        <end position="1596"/>
    </location>
</feature>
<feature type="region of interest" description="Disordered" evidence="8">
    <location>
        <begin position="502"/>
        <end position="732"/>
    </location>
</feature>
<feature type="region of interest" description="Disordered" evidence="8">
    <location>
        <begin position="805"/>
        <end position="838"/>
    </location>
</feature>
<feature type="compositionally biased region" description="Basic and acidic residues" evidence="8">
    <location>
        <begin position="370"/>
        <end position="396"/>
    </location>
</feature>
<feature type="compositionally biased region" description="Acidic residues" evidence="8">
    <location>
        <begin position="205"/>
        <end position="223"/>
    </location>
</feature>
<feature type="region of interest" description="Disordered" evidence="8">
    <location>
        <begin position="1522"/>
        <end position="1617"/>
    </location>
</feature>
<keyword evidence="4" id="KW-0256">Endoplasmic reticulum</keyword>
<feature type="compositionally biased region" description="Basic and acidic residues" evidence="8">
    <location>
        <begin position="870"/>
        <end position="895"/>
    </location>
</feature>
<feature type="compositionally biased region" description="Basic and acidic residues" evidence="8">
    <location>
        <begin position="1268"/>
        <end position="1278"/>
    </location>
</feature>
<evidence type="ECO:0000256" key="4">
    <source>
        <dbReference type="ARBA" id="ARBA00022824"/>
    </source>
</evidence>
<dbReference type="Gene3D" id="2.30.30.40">
    <property type="entry name" value="SH3 Domains"/>
    <property type="match status" value="1"/>
</dbReference>
<evidence type="ECO:0000259" key="9">
    <source>
        <dbReference type="PROSITE" id="PS50002"/>
    </source>
</evidence>
<dbReference type="SMART" id="SM00326">
    <property type="entry name" value="SH3"/>
    <property type="match status" value="1"/>
</dbReference>
<protein>
    <recommendedName>
        <fullName evidence="9">SH3 domain-containing protein</fullName>
    </recommendedName>
</protein>
<evidence type="ECO:0000313" key="10">
    <source>
        <dbReference type="EMBL" id="KAG9268960.1"/>
    </source>
</evidence>
<dbReference type="InterPro" id="IPR001452">
    <property type="entry name" value="SH3_domain"/>
</dbReference>
<feature type="compositionally biased region" description="Basic and acidic residues" evidence="8">
    <location>
        <begin position="667"/>
        <end position="677"/>
    </location>
</feature>
<comment type="caution">
    <text evidence="10">The sequence shown here is derived from an EMBL/GenBank/DDBJ whole genome shotgun (WGS) entry which is preliminary data.</text>
</comment>
<feature type="compositionally biased region" description="Basic and acidic residues" evidence="8">
    <location>
        <begin position="301"/>
        <end position="326"/>
    </location>
</feature>
<dbReference type="GO" id="GO:0035459">
    <property type="term" value="P:vesicle cargo loading"/>
    <property type="evidence" value="ECO:0007669"/>
    <property type="project" value="TreeGrafter"/>
</dbReference>
<feature type="compositionally biased region" description="Basic and acidic residues" evidence="8">
    <location>
        <begin position="1220"/>
        <end position="1245"/>
    </location>
</feature>
<feature type="compositionally biased region" description="Basic and acidic residues" evidence="8">
    <location>
        <begin position="1437"/>
        <end position="1452"/>
    </location>
</feature>
<feature type="compositionally biased region" description="Polar residues" evidence="8">
    <location>
        <begin position="999"/>
        <end position="1016"/>
    </location>
</feature>
<sequence>MSAALSSFSYYKCNGPGRVASHFRGKTPLRTAMKLQSDRPPALSLSLSLSFNFSLSGFRGNRTHLDEAPQGAGLIMRFSRVLISLQILLGLISGTEGLMSDYKTCGDPACERMMSRVQALKDHQARDCRFLSFRKGDMIEVYHKLWGKRSDLWAGSIDQQIGYFPRDAVKIDEVFVDEKNEIKTETQQYDFYCIDEFGSLFESDSSEIDDLDDQGNQDDQEEQGDQHDQDYRDAREDQRANSEQLGNSVVSKSSQTDSNIKREEDTQANPKQDQEKSENSGSSWIGSAVTGWFGGGEVSQEESKEESKEESHDEPQGEDVKEKDVQVEGSFKSRKLALDIDGNQLGDEKQAETLGWIGGELTNVFGFGKKASEDDTKDSPEEIIENKEILDPDSNTKESSSWLGMGIRDVLGFGGGDDLKKPEAEDKDEGIFSTILKDEPSQPLDSIEDTEQGDKNVPNKAEQQETSRSCEDNVDHPPADADTKTEDSGWYGSVYSRITNLYGDAQDNTSNNDDSVSKDGGSDSGLEPDDSKLTQNTLETEGQDTETGQQSQIFSDKQLSTAFDDLKSQFPSDTAETEVQKTQEDKPPEQADPGKEAFVEKKIDYDEENNKNNGGDEINPSSTGDLISEKLEKPISPSVDVRDDVQIIKETEMPEPNEVDDVMQAEVRVETSSKDQTKQSQTDGENEKDTDIYGGKVLTDGSIDNMAGVDDSGTLKQPESPTEKRLLHKEPLETVETGEVLVGEVLNTEASVDNAQTDLTIDQSDNTQSVLNSGKAAMLSDEPALNELVETKNLTENILNIPSDSVTVMDTNEDDVAQLKEQKEDNNADPISDNNQKTNIFSGYFDYFSAQKDTKPESNSDSTSESAVDANKHEQIQQVDPKTKQSDSKSDKETQSEEDSAFNTTDEESVDDLLKSEKGPESILTSQRSKTEHALQSSATDKSSDIAESSEKAKRGESKEEWKREIVPDVSKQEYSTSEKVADATVIQSKEIQDKIPLKQSTDTENPSDANTANEELSSDSTEDFTTDKESNITTENESQKEFEQEKMTENASEGAKTLTEERTEHASKTEDVNTDHIASKISLDSTKDFTTDKTSDILLENESNEATEQLTEEHTDHVSITEDANTDHVASKISLHTTEDFTTDKKSDILSENVSIEVTEQDKMTENASDEAKTLDVKHGDPVSIAKDANTDHSDSGISLDSTKDLNTDKEGNITSENESQREFEQEKTTENASEEAKTLDVKYGDPVSIAKDANTDHTDSGISLDSTKDFTTDKENYISSENESQKEFEQEITILNASEKAKALLKEHTDHVSITEDANTNQIASKISLDSTKYIATDKKSDILSENESHEETEQEKTTDNASEDAKTLDVKHGDPLSIAEDANTDHNAAEIKLDDTKDFTTDTESDNLSDNKHHKGSKREETVKNASEDANALDEEHSSHVSIAEEHTALDTASDISLGSTEDLNTEKKSDILSENEIKKGFDQEEPVQNASEDANTLDGKHFNPVSIAQDANKDHIVSNISKDSTLNFTTDKESESLSENERQKGFKQEEPVKNASEDANTLDGEYFDPVSIDQDSTDHIVSNISKDSTVDFTSDKESERLSENESQKGFEQEEPIPNITEDANALVREDGIELTVETRTSNTINEDKNYKSLISDDLKANNGDNLNVVDQERHEDLHTSTKSDEKLEQIYDTHIKPTSDSQLSISIRKHYPNLRAQLSEENIKDLLGVFGGHKLSWLDKTLGRAENLHLEGQSENIEDLSKLDDFEVEYYLKIRANHGEDDETFAKVDALLSSLRKTLMPVVTEGSVDKVPGTNHNYLMIYLLAFDLFVRLIKSLGTLFIPLLVNRS</sequence>
<feature type="compositionally biased region" description="Basic and acidic residues" evidence="8">
    <location>
        <begin position="1112"/>
        <end position="1126"/>
    </location>
</feature>
<dbReference type="GO" id="GO:0070971">
    <property type="term" value="C:endoplasmic reticulum exit site"/>
    <property type="evidence" value="ECO:0007669"/>
    <property type="project" value="TreeGrafter"/>
</dbReference>
<evidence type="ECO:0000256" key="7">
    <source>
        <dbReference type="PROSITE-ProRule" id="PRU00192"/>
    </source>
</evidence>
<feature type="region of interest" description="Disordered" evidence="8">
    <location>
        <begin position="1342"/>
        <end position="1506"/>
    </location>
</feature>
<organism evidence="10 11">
    <name type="scientific">Astyanax mexicanus</name>
    <name type="common">Blind cave fish</name>
    <name type="synonym">Astyanax fasciatus mexicanus</name>
    <dbReference type="NCBI Taxonomy" id="7994"/>
    <lineage>
        <taxon>Eukaryota</taxon>
        <taxon>Metazoa</taxon>
        <taxon>Chordata</taxon>
        <taxon>Craniata</taxon>
        <taxon>Vertebrata</taxon>
        <taxon>Euteleostomi</taxon>
        <taxon>Actinopterygii</taxon>
        <taxon>Neopterygii</taxon>
        <taxon>Teleostei</taxon>
        <taxon>Ostariophysi</taxon>
        <taxon>Characiformes</taxon>
        <taxon>Characoidei</taxon>
        <taxon>Acestrorhamphidae</taxon>
        <taxon>Acestrorhamphinae</taxon>
        <taxon>Astyanax</taxon>
    </lineage>
</organism>
<feature type="compositionally biased region" description="Polar residues" evidence="8">
    <location>
        <begin position="923"/>
        <end position="941"/>
    </location>
</feature>
<feature type="compositionally biased region" description="Basic and acidic residues" evidence="8">
    <location>
        <begin position="1421"/>
        <end position="1430"/>
    </location>
</feature>
<name>A0A8T2LBE3_ASTMX</name>
<feature type="compositionally biased region" description="Basic and acidic residues" evidence="8">
    <location>
        <begin position="942"/>
        <end position="967"/>
    </location>
</feature>
<evidence type="ECO:0000256" key="2">
    <source>
        <dbReference type="ARBA" id="ARBA00022443"/>
    </source>
</evidence>
<feature type="domain" description="SH3" evidence="9">
    <location>
        <begin position="112"/>
        <end position="174"/>
    </location>
</feature>
<dbReference type="PANTHER" id="PTHR23158:SF59">
    <property type="match status" value="1"/>
</dbReference>
<dbReference type="Pfam" id="PF07653">
    <property type="entry name" value="SH3_2"/>
    <property type="match status" value="1"/>
</dbReference>
<feature type="compositionally biased region" description="Acidic residues" evidence="8">
    <location>
        <begin position="896"/>
        <end position="911"/>
    </location>
</feature>
<feature type="compositionally biased region" description="Acidic residues" evidence="8">
    <location>
        <begin position="653"/>
        <end position="663"/>
    </location>
</feature>
<proteinExistence type="predicted"/>
<evidence type="ECO:0000256" key="1">
    <source>
        <dbReference type="ARBA" id="ARBA00004389"/>
    </source>
</evidence>
<dbReference type="InterPro" id="IPR051500">
    <property type="entry name" value="cTAGE_MIA/OTOR"/>
</dbReference>
<accession>A0A8T2LBE3</accession>
<feature type="compositionally biased region" description="Basic and acidic residues" evidence="8">
    <location>
        <begin position="1386"/>
        <end position="1403"/>
    </location>
</feature>
<feature type="compositionally biased region" description="Basic and acidic residues" evidence="8">
    <location>
        <begin position="817"/>
        <end position="826"/>
    </location>
</feature>
<feature type="compositionally biased region" description="Basic and acidic residues" evidence="8">
    <location>
        <begin position="640"/>
        <end position="652"/>
    </location>
</feature>
<keyword evidence="3" id="KW-0732">Signal</keyword>
<reference evidence="10 11" key="1">
    <citation type="submission" date="2021-07" db="EMBL/GenBank/DDBJ databases">
        <authorList>
            <person name="Imarazene B."/>
            <person name="Zahm M."/>
            <person name="Klopp C."/>
            <person name="Cabau C."/>
            <person name="Beille S."/>
            <person name="Jouanno E."/>
            <person name="Castinel A."/>
            <person name="Lluch J."/>
            <person name="Gil L."/>
            <person name="Kuchtly C."/>
            <person name="Lopez Roques C."/>
            <person name="Donnadieu C."/>
            <person name="Parrinello H."/>
            <person name="Journot L."/>
            <person name="Du K."/>
            <person name="Schartl M."/>
            <person name="Retaux S."/>
            <person name="Guiguen Y."/>
        </authorList>
    </citation>
    <scope>NUCLEOTIDE SEQUENCE [LARGE SCALE GENOMIC DNA]</scope>
    <source>
        <strain evidence="10">Pach_M1</strain>
        <tissue evidence="10">Testis</tissue>
    </source>
</reference>
<dbReference type="PANTHER" id="PTHR23158">
    <property type="entry name" value="MELANOMA INHIBITORY ACTIVITY-RELATED"/>
    <property type="match status" value="1"/>
</dbReference>
<feature type="compositionally biased region" description="Polar residues" evidence="8">
    <location>
        <begin position="1522"/>
        <end position="1533"/>
    </location>
</feature>
<evidence type="ECO:0000256" key="6">
    <source>
        <dbReference type="ARBA" id="ARBA00023180"/>
    </source>
</evidence>
<feature type="compositionally biased region" description="Basic and acidic residues" evidence="8">
    <location>
        <begin position="1597"/>
        <end position="1615"/>
    </location>
</feature>
<feature type="compositionally biased region" description="Basic and acidic residues" evidence="8">
    <location>
        <begin position="1161"/>
        <end position="1182"/>
    </location>
</feature>
<feature type="compositionally biased region" description="Basic and acidic residues" evidence="8">
    <location>
        <begin position="462"/>
        <end position="487"/>
    </location>
</feature>
<dbReference type="SUPFAM" id="SSF50044">
    <property type="entry name" value="SH3-domain"/>
    <property type="match status" value="1"/>
</dbReference>
<dbReference type="PROSITE" id="PS50002">
    <property type="entry name" value="SH3"/>
    <property type="match status" value="1"/>
</dbReference>
<dbReference type="EMBL" id="JAICCE010000014">
    <property type="protein sequence ID" value="KAG9268960.1"/>
    <property type="molecule type" value="Genomic_DNA"/>
</dbReference>
<keyword evidence="5" id="KW-0175">Coiled coil</keyword>
<feature type="compositionally biased region" description="Basic and acidic residues" evidence="8">
    <location>
        <begin position="1086"/>
        <end position="1096"/>
    </location>
</feature>
<feature type="compositionally biased region" description="Basic and acidic residues" evidence="8">
    <location>
        <begin position="1468"/>
        <end position="1486"/>
    </location>
</feature>
<dbReference type="InterPro" id="IPR036028">
    <property type="entry name" value="SH3-like_dom_sf"/>
</dbReference>
<feature type="region of interest" description="Disordered" evidence="8">
    <location>
        <begin position="205"/>
        <end position="328"/>
    </location>
</feature>
<feature type="compositionally biased region" description="Basic and acidic residues" evidence="8">
    <location>
        <begin position="1203"/>
        <end position="1213"/>
    </location>
</feature>
<feature type="region of interest" description="Disordered" evidence="8">
    <location>
        <begin position="1158"/>
        <end position="1290"/>
    </location>
</feature>
<feature type="compositionally biased region" description="Basic and acidic residues" evidence="8">
    <location>
        <begin position="721"/>
        <end position="732"/>
    </location>
</feature>
<dbReference type="GO" id="GO:0009306">
    <property type="term" value="P:protein secretion"/>
    <property type="evidence" value="ECO:0007669"/>
    <property type="project" value="TreeGrafter"/>
</dbReference>
<evidence type="ECO:0000256" key="3">
    <source>
        <dbReference type="ARBA" id="ARBA00022729"/>
    </source>
</evidence>
<keyword evidence="2 7" id="KW-0728">SH3 domain</keyword>
<dbReference type="GO" id="GO:0006888">
    <property type="term" value="P:endoplasmic reticulum to Golgi vesicle-mediated transport"/>
    <property type="evidence" value="ECO:0007669"/>
    <property type="project" value="TreeGrafter"/>
</dbReference>
<feature type="compositionally biased region" description="Polar residues" evidence="8">
    <location>
        <begin position="533"/>
        <end position="561"/>
    </location>
</feature>
<feature type="region of interest" description="Disordered" evidence="8">
    <location>
        <begin position="370"/>
        <end position="490"/>
    </location>
</feature>
<feature type="compositionally biased region" description="Basic and acidic residues" evidence="8">
    <location>
        <begin position="1059"/>
        <end position="1079"/>
    </location>
</feature>
<feature type="compositionally biased region" description="Basic and acidic residues" evidence="8">
    <location>
        <begin position="224"/>
        <end position="240"/>
    </location>
</feature>
<evidence type="ECO:0000313" key="11">
    <source>
        <dbReference type="Proteomes" id="UP000752171"/>
    </source>
</evidence>
<feature type="compositionally biased region" description="Basic and acidic residues" evidence="8">
    <location>
        <begin position="1038"/>
        <end position="1049"/>
    </location>
</feature>
<feature type="compositionally biased region" description="Basic and acidic residues" evidence="8">
    <location>
        <begin position="1534"/>
        <end position="1560"/>
    </location>
</feature>
<feature type="compositionally biased region" description="Polar residues" evidence="8">
    <location>
        <begin position="1457"/>
        <end position="1466"/>
    </location>
</feature>
<evidence type="ECO:0000256" key="8">
    <source>
        <dbReference type="SAM" id="MobiDB-lite"/>
    </source>
</evidence>
<feature type="region of interest" description="Disordered" evidence="8">
    <location>
        <begin position="851"/>
        <end position="1126"/>
    </location>
</feature>
<dbReference type="GO" id="GO:0005789">
    <property type="term" value="C:endoplasmic reticulum membrane"/>
    <property type="evidence" value="ECO:0007669"/>
    <property type="project" value="UniProtKB-SubCell"/>
</dbReference>
<keyword evidence="6" id="KW-0325">Glycoprotein</keyword>
<feature type="compositionally biased region" description="Basic and acidic residues" evidence="8">
    <location>
        <begin position="1342"/>
        <end position="1377"/>
    </location>
</feature>
<dbReference type="Proteomes" id="UP000752171">
    <property type="component" value="Unassembled WGS sequence"/>
</dbReference>